<proteinExistence type="predicted"/>
<organism evidence="1 2">
    <name type="scientific">Hirundo rustica rustica</name>
    <dbReference type="NCBI Taxonomy" id="333673"/>
    <lineage>
        <taxon>Eukaryota</taxon>
        <taxon>Metazoa</taxon>
        <taxon>Chordata</taxon>
        <taxon>Craniata</taxon>
        <taxon>Vertebrata</taxon>
        <taxon>Euteleostomi</taxon>
        <taxon>Archelosauria</taxon>
        <taxon>Archosauria</taxon>
        <taxon>Dinosauria</taxon>
        <taxon>Saurischia</taxon>
        <taxon>Theropoda</taxon>
        <taxon>Coelurosauria</taxon>
        <taxon>Aves</taxon>
        <taxon>Neognathae</taxon>
        <taxon>Neoaves</taxon>
        <taxon>Telluraves</taxon>
        <taxon>Australaves</taxon>
        <taxon>Passeriformes</taxon>
        <taxon>Sylvioidea</taxon>
        <taxon>Hirundinidae</taxon>
        <taxon>Hirundo</taxon>
    </lineage>
</organism>
<evidence type="ECO:0000313" key="2">
    <source>
        <dbReference type="Proteomes" id="UP000269221"/>
    </source>
</evidence>
<sequence>MDSTGFLIPLISSGAKKEFEALEAANSFQASKQAISGLGFAYAKPVALQDMAGPGFFQTFRQLASGIHKS</sequence>
<protein>
    <submittedName>
        <fullName evidence="1">Uncharacterized protein</fullName>
    </submittedName>
</protein>
<accession>A0A3M0J0T7</accession>
<reference evidence="1 2" key="1">
    <citation type="submission" date="2018-07" db="EMBL/GenBank/DDBJ databases">
        <title>A high quality draft genome assembly of the barn swallow (H. rustica rustica).</title>
        <authorList>
            <person name="Formenti G."/>
            <person name="Chiara M."/>
            <person name="Poveda L."/>
            <person name="Francoijs K.-J."/>
            <person name="Bonisoli-Alquati A."/>
            <person name="Canova L."/>
            <person name="Gianfranceschi L."/>
            <person name="Horner D.S."/>
            <person name="Saino N."/>
        </authorList>
    </citation>
    <scope>NUCLEOTIDE SEQUENCE [LARGE SCALE GENOMIC DNA]</scope>
    <source>
        <strain evidence="1">Chelidonia</strain>
        <tissue evidence="1">Blood</tissue>
    </source>
</reference>
<evidence type="ECO:0000313" key="1">
    <source>
        <dbReference type="EMBL" id="RMB94564.1"/>
    </source>
</evidence>
<gene>
    <name evidence="1" type="ORF">DUI87_29376</name>
</gene>
<dbReference type="AlphaFoldDB" id="A0A3M0J0T7"/>
<keyword evidence="2" id="KW-1185">Reference proteome</keyword>
<name>A0A3M0J0T7_HIRRU</name>
<dbReference type="Proteomes" id="UP000269221">
    <property type="component" value="Unassembled WGS sequence"/>
</dbReference>
<comment type="caution">
    <text evidence="1">The sequence shown here is derived from an EMBL/GenBank/DDBJ whole genome shotgun (WGS) entry which is preliminary data.</text>
</comment>
<dbReference type="EMBL" id="QRBI01000197">
    <property type="protein sequence ID" value="RMB94564.1"/>
    <property type="molecule type" value="Genomic_DNA"/>
</dbReference>